<evidence type="ECO:0000313" key="9">
    <source>
        <dbReference type="EMBL" id="CAB3386017.1"/>
    </source>
</evidence>
<dbReference type="PROSITE" id="PS50261">
    <property type="entry name" value="G_PROTEIN_RECEP_F2_4"/>
    <property type="match status" value="1"/>
</dbReference>
<evidence type="ECO:0000256" key="7">
    <source>
        <dbReference type="SAM" id="SignalP"/>
    </source>
</evidence>
<protein>
    <recommendedName>
        <fullName evidence="8">G-protein coupled receptors family 2 profile 2 domain-containing protein</fullName>
    </recommendedName>
</protein>
<keyword evidence="3 6" id="KW-1133">Transmembrane helix</keyword>
<evidence type="ECO:0000256" key="2">
    <source>
        <dbReference type="ARBA" id="ARBA00022692"/>
    </source>
</evidence>
<organism evidence="9 10">
    <name type="scientific">Cloeon dipterum</name>
    <dbReference type="NCBI Taxonomy" id="197152"/>
    <lineage>
        <taxon>Eukaryota</taxon>
        <taxon>Metazoa</taxon>
        <taxon>Ecdysozoa</taxon>
        <taxon>Arthropoda</taxon>
        <taxon>Hexapoda</taxon>
        <taxon>Insecta</taxon>
        <taxon>Pterygota</taxon>
        <taxon>Palaeoptera</taxon>
        <taxon>Ephemeroptera</taxon>
        <taxon>Pisciforma</taxon>
        <taxon>Baetidae</taxon>
        <taxon>Cloeon</taxon>
    </lineage>
</organism>
<evidence type="ECO:0000256" key="1">
    <source>
        <dbReference type="ARBA" id="ARBA00004141"/>
    </source>
</evidence>
<keyword evidence="10" id="KW-1185">Reference proteome</keyword>
<dbReference type="Proteomes" id="UP000494165">
    <property type="component" value="Unassembled WGS sequence"/>
</dbReference>
<dbReference type="EMBL" id="CADEPI010000447">
    <property type="protein sequence ID" value="CAB3386017.1"/>
    <property type="molecule type" value="Genomic_DNA"/>
</dbReference>
<dbReference type="Pfam" id="PF00002">
    <property type="entry name" value="7tm_2"/>
    <property type="match status" value="1"/>
</dbReference>
<feature type="transmembrane region" description="Helical" evidence="6">
    <location>
        <begin position="555"/>
        <end position="576"/>
    </location>
</feature>
<feature type="transmembrane region" description="Helical" evidence="6">
    <location>
        <begin position="477"/>
        <end position="496"/>
    </location>
</feature>
<reference evidence="9 10" key="1">
    <citation type="submission" date="2020-04" db="EMBL/GenBank/DDBJ databases">
        <authorList>
            <person name="Alioto T."/>
            <person name="Alioto T."/>
            <person name="Gomez Garrido J."/>
        </authorList>
    </citation>
    <scope>NUCLEOTIDE SEQUENCE [LARGE SCALE GENOMIC DNA]</scope>
</reference>
<feature type="chain" id="PRO_5035838726" description="G-protein coupled receptors family 2 profile 2 domain-containing protein" evidence="7">
    <location>
        <begin position="22"/>
        <end position="765"/>
    </location>
</feature>
<dbReference type="InterPro" id="IPR017981">
    <property type="entry name" value="GPCR_2-like_7TM"/>
</dbReference>
<dbReference type="PANTHER" id="PTHR45902">
    <property type="entry name" value="LATROPHILIN RECEPTOR-LIKE PROTEIN A"/>
    <property type="match status" value="1"/>
</dbReference>
<feature type="domain" description="G-protein coupled receptors family 2 profile 2" evidence="8">
    <location>
        <begin position="442"/>
        <end position="706"/>
    </location>
</feature>
<feature type="transmembrane region" description="Helical" evidence="6">
    <location>
        <begin position="684"/>
        <end position="704"/>
    </location>
</feature>
<accession>A0A8S1E700</accession>
<comment type="subcellular location">
    <subcellularLocation>
        <location evidence="1">Membrane</location>
        <topology evidence="1">Multi-pass membrane protein</topology>
    </subcellularLocation>
</comment>
<gene>
    <name evidence="9" type="ORF">CLODIP_2_CD00193</name>
</gene>
<dbReference type="AlphaFoldDB" id="A0A8S1E700"/>
<dbReference type="SUPFAM" id="SSF81321">
    <property type="entry name" value="Family A G protein-coupled receptor-like"/>
    <property type="match status" value="1"/>
</dbReference>
<feature type="transmembrane region" description="Helical" evidence="6">
    <location>
        <begin position="657"/>
        <end position="678"/>
    </location>
</feature>
<evidence type="ECO:0000256" key="4">
    <source>
        <dbReference type="ARBA" id="ARBA00023136"/>
    </source>
</evidence>
<proteinExistence type="predicted"/>
<feature type="signal peptide" evidence="7">
    <location>
        <begin position="1"/>
        <end position="21"/>
    </location>
</feature>
<evidence type="ECO:0000259" key="8">
    <source>
        <dbReference type="PROSITE" id="PS50261"/>
    </source>
</evidence>
<feature type="transmembrane region" description="Helical" evidence="6">
    <location>
        <begin position="596"/>
        <end position="625"/>
    </location>
</feature>
<keyword evidence="2 6" id="KW-0812">Transmembrane</keyword>
<evidence type="ECO:0000256" key="3">
    <source>
        <dbReference type="ARBA" id="ARBA00022989"/>
    </source>
</evidence>
<sequence length="765" mass="84112">MRFALQAALAVALTCVAPVRCSLLLDEALGHVIGVCRVPERCSRRPHPPQHPADIAPELFTGYPCFCDTDCHAFKDCCHDLAENATLDTEDLIYGLPSSQWSCEKISSTPKGPYLWMVSSCPEQTDQVLAADCAAKAPDRTYLHDLPVIAAGLLYKNIFCATCHGATYTDLYPLSVGISCQGNDVTSEDLINATYVPGEAMFQLPGRKICKLDVQEFSSISGLNRNLSAMQNETLIRQCRKLTNVCGNGWPDQEISEKCSSYTMFVEGMLENRTPSVFRNPHCAICNNVSKMFCGNSRVRLQGRLNIGIAVPTGSLSLIFHFSFGGGNVVGREACSEGHVWDSIFQKCQKIFTCDNKYGSDLCAAEEPQLLEGENSLNCSSVVLEQHSFVLMENGSIFVNSSKTYVSAEDFVFLSEDRVQVCVEEEEEIPDSGGEISFSALQNFLTLICTIVSLIGLSLHILVLLAVPKLRNLPGMISMGISVSLLIAQLLFLIATSPSRPQDYGGCVALAAVLHFAFLSVFAWTAVMSFDIWRTFSHPTGHLPGRKSNAWKVQWARYCVAAVLGPLAVVAIAVGLDQSGLSLSVSPNYGMSTACWFGSRLGLAIFFALPVFLILIFNLTLYTLVVVRIKEQKKATEYIRDRKNSRKNRYSENDCKLHFSIFNIMGGTWILGIIAGVVDHPILWTVYIILSGSQGAIIFILQILKPRVIHMIRNRLTGREDTTTSNNSGSGKRTSSSLLNRNSERSSVKKSFLLEESVALKSRVE</sequence>
<feature type="transmembrane region" description="Helical" evidence="6">
    <location>
        <begin position="508"/>
        <end position="534"/>
    </location>
</feature>
<dbReference type="GO" id="GO:0016020">
    <property type="term" value="C:membrane"/>
    <property type="evidence" value="ECO:0007669"/>
    <property type="project" value="UniProtKB-SubCell"/>
</dbReference>
<evidence type="ECO:0000256" key="6">
    <source>
        <dbReference type="SAM" id="Phobius"/>
    </source>
</evidence>
<dbReference type="PANTHER" id="PTHR45902:SF1">
    <property type="entry name" value="LATROPHILIN RECEPTOR-LIKE PROTEIN A"/>
    <property type="match status" value="1"/>
</dbReference>
<evidence type="ECO:0000256" key="5">
    <source>
        <dbReference type="SAM" id="MobiDB-lite"/>
    </source>
</evidence>
<keyword evidence="4 6" id="KW-0472">Membrane</keyword>
<feature type="transmembrane region" description="Helical" evidence="6">
    <location>
        <begin position="444"/>
        <end position="465"/>
    </location>
</feature>
<dbReference type="InterPro" id="IPR053231">
    <property type="entry name" value="GPCR_LN-TM7"/>
</dbReference>
<dbReference type="OrthoDB" id="6134459at2759"/>
<dbReference type="GO" id="GO:0007166">
    <property type="term" value="P:cell surface receptor signaling pathway"/>
    <property type="evidence" value="ECO:0007669"/>
    <property type="project" value="InterPro"/>
</dbReference>
<feature type="compositionally biased region" description="Polar residues" evidence="5">
    <location>
        <begin position="723"/>
        <end position="734"/>
    </location>
</feature>
<dbReference type="InterPro" id="IPR000832">
    <property type="entry name" value="GPCR_2_secretin-like"/>
</dbReference>
<evidence type="ECO:0000313" key="10">
    <source>
        <dbReference type="Proteomes" id="UP000494165"/>
    </source>
</evidence>
<dbReference type="Gene3D" id="4.10.400.20">
    <property type="match status" value="1"/>
</dbReference>
<name>A0A8S1E700_9INSE</name>
<dbReference type="GO" id="GO:0004930">
    <property type="term" value="F:G protein-coupled receptor activity"/>
    <property type="evidence" value="ECO:0007669"/>
    <property type="project" value="InterPro"/>
</dbReference>
<feature type="region of interest" description="Disordered" evidence="5">
    <location>
        <begin position="719"/>
        <end position="747"/>
    </location>
</feature>
<comment type="caution">
    <text evidence="9">The sequence shown here is derived from an EMBL/GenBank/DDBJ whole genome shotgun (WGS) entry which is preliminary data.</text>
</comment>
<dbReference type="CDD" id="cd15039">
    <property type="entry name" value="7tmB3_Methuselah-like"/>
    <property type="match status" value="1"/>
</dbReference>
<keyword evidence="7" id="KW-0732">Signal</keyword>
<dbReference type="Gene3D" id="1.20.1070.10">
    <property type="entry name" value="Rhodopsin 7-helix transmembrane proteins"/>
    <property type="match status" value="1"/>
</dbReference>